<protein>
    <submittedName>
        <fullName evidence="3">Uncharacterized protein</fullName>
    </submittedName>
</protein>
<dbReference type="AlphaFoldDB" id="A0AAN9J6D6"/>
<dbReference type="GO" id="GO:0004347">
    <property type="term" value="F:glucose-6-phosphate isomerase activity"/>
    <property type="evidence" value="ECO:0007669"/>
    <property type="project" value="InterPro"/>
</dbReference>
<proteinExistence type="predicted"/>
<dbReference type="InterPro" id="IPR037495">
    <property type="entry name" value="CLE41/42/44"/>
</dbReference>
<keyword evidence="2" id="KW-0812">Transmembrane</keyword>
<evidence type="ECO:0000313" key="4">
    <source>
        <dbReference type="Proteomes" id="UP001359559"/>
    </source>
</evidence>
<dbReference type="GO" id="GO:0006094">
    <property type="term" value="P:gluconeogenesis"/>
    <property type="evidence" value="ECO:0007669"/>
    <property type="project" value="InterPro"/>
</dbReference>
<dbReference type="Pfam" id="PF00342">
    <property type="entry name" value="PGI"/>
    <property type="match status" value="1"/>
</dbReference>
<feature type="compositionally biased region" description="Basic and acidic residues" evidence="1">
    <location>
        <begin position="198"/>
        <end position="208"/>
    </location>
</feature>
<sequence length="218" mass="23713">MKNKLVPPVALHASRDAIILSDEKNVVPKVWKFLDKIQEFSEPVHSGTRVGDLKDVAANGCLEWGLSLDMIVAFATHHLLPLSLGASWLMDIEPLWALGGWSFLSNCMAQPNSSSSSPIFSQHFSKSSTFLQFLTLFFILLLLINLSHQPNPSTTMASSETFKPSKSSTSSTTTMHHPHNSQNSHSTPSSSSSSKYAHGKEFGADAHEVPSGPNPISN</sequence>
<evidence type="ECO:0000313" key="3">
    <source>
        <dbReference type="EMBL" id="KAK7292972.1"/>
    </source>
</evidence>
<comment type="caution">
    <text evidence="3">The sequence shown here is derived from an EMBL/GenBank/DDBJ whole genome shotgun (WGS) entry which is preliminary data.</text>
</comment>
<dbReference type="Proteomes" id="UP001359559">
    <property type="component" value="Unassembled WGS sequence"/>
</dbReference>
<gene>
    <name evidence="3" type="ORF">RJT34_15831</name>
</gene>
<keyword evidence="4" id="KW-1185">Reference proteome</keyword>
<evidence type="ECO:0000256" key="2">
    <source>
        <dbReference type="SAM" id="Phobius"/>
    </source>
</evidence>
<dbReference type="PANTHER" id="PTHR35301:SF1">
    <property type="entry name" value="CLAVATA3_ESR (CLE)-RELATED PROTEIN 41-RELATED"/>
    <property type="match status" value="1"/>
</dbReference>
<dbReference type="PANTHER" id="PTHR35301">
    <property type="entry name" value="CLAVATA3/ESR (CLE)-RELATED PROTEIN 41-RELATED"/>
    <property type="match status" value="1"/>
</dbReference>
<dbReference type="GO" id="GO:0010089">
    <property type="term" value="P:xylem development"/>
    <property type="evidence" value="ECO:0007669"/>
    <property type="project" value="InterPro"/>
</dbReference>
<dbReference type="GO" id="GO:0006096">
    <property type="term" value="P:glycolytic process"/>
    <property type="evidence" value="ECO:0007669"/>
    <property type="project" value="InterPro"/>
</dbReference>
<dbReference type="GO" id="GO:0048046">
    <property type="term" value="C:apoplast"/>
    <property type="evidence" value="ECO:0007669"/>
    <property type="project" value="TreeGrafter"/>
</dbReference>
<feature type="region of interest" description="Disordered" evidence="1">
    <location>
        <begin position="153"/>
        <end position="218"/>
    </location>
</feature>
<organism evidence="3 4">
    <name type="scientific">Clitoria ternatea</name>
    <name type="common">Butterfly pea</name>
    <dbReference type="NCBI Taxonomy" id="43366"/>
    <lineage>
        <taxon>Eukaryota</taxon>
        <taxon>Viridiplantae</taxon>
        <taxon>Streptophyta</taxon>
        <taxon>Embryophyta</taxon>
        <taxon>Tracheophyta</taxon>
        <taxon>Spermatophyta</taxon>
        <taxon>Magnoliopsida</taxon>
        <taxon>eudicotyledons</taxon>
        <taxon>Gunneridae</taxon>
        <taxon>Pentapetalae</taxon>
        <taxon>rosids</taxon>
        <taxon>fabids</taxon>
        <taxon>Fabales</taxon>
        <taxon>Fabaceae</taxon>
        <taxon>Papilionoideae</taxon>
        <taxon>50 kb inversion clade</taxon>
        <taxon>NPAAA clade</taxon>
        <taxon>indigoferoid/millettioid clade</taxon>
        <taxon>Phaseoleae</taxon>
        <taxon>Clitoria</taxon>
    </lineage>
</organism>
<dbReference type="GO" id="GO:0033612">
    <property type="term" value="F:receptor serine/threonine kinase binding"/>
    <property type="evidence" value="ECO:0007669"/>
    <property type="project" value="InterPro"/>
</dbReference>
<feature type="transmembrane region" description="Helical" evidence="2">
    <location>
        <begin position="130"/>
        <end position="148"/>
    </location>
</feature>
<reference evidence="3 4" key="1">
    <citation type="submission" date="2024-01" db="EMBL/GenBank/DDBJ databases">
        <title>The genomes of 5 underutilized Papilionoideae crops provide insights into root nodulation and disease resistance.</title>
        <authorList>
            <person name="Yuan L."/>
        </authorList>
    </citation>
    <scope>NUCLEOTIDE SEQUENCE [LARGE SCALE GENOMIC DNA]</scope>
    <source>
        <strain evidence="3">LY-2023</strain>
        <tissue evidence="3">Leaf</tissue>
    </source>
</reference>
<keyword evidence="2" id="KW-0472">Membrane</keyword>
<accession>A0AAN9J6D6</accession>
<evidence type="ECO:0000256" key="1">
    <source>
        <dbReference type="SAM" id="MobiDB-lite"/>
    </source>
</evidence>
<dbReference type="InterPro" id="IPR001672">
    <property type="entry name" value="G6P_Isomerase"/>
</dbReference>
<keyword evidence="2" id="KW-1133">Transmembrane helix</keyword>
<name>A0AAN9J6D6_CLITE</name>
<feature type="compositionally biased region" description="Low complexity" evidence="1">
    <location>
        <begin position="158"/>
        <end position="194"/>
    </location>
</feature>
<dbReference type="EMBL" id="JAYKXN010000004">
    <property type="protein sequence ID" value="KAK7292972.1"/>
    <property type="molecule type" value="Genomic_DNA"/>
</dbReference>